<name>A0ABQ2P9V2_9NEIS</name>
<dbReference type="RefSeq" id="WP_188704340.1">
    <property type="nucleotide sequence ID" value="NZ_BMLX01000002.1"/>
</dbReference>
<accession>A0ABQ2P9V2</accession>
<protein>
    <submittedName>
        <fullName evidence="2">Uncharacterized protein</fullName>
    </submittedName>
</protein>
<gene>
    <name evidence="2" type="ORF">GCM10010970_21730</name>
</gene>
<sequence>MRSVFLVAFLIAGLTSTAAQAAPFCLWRAPWGKDMAGKPDRWLNLTVVQYIDVTDTDVHIVFGGGNLGSGHDLHIQVKNRDEAQKILKDLNDTAKACDREERSN</sequence>
<proteinExistence type="predicted"/>
<evidence type="ECO:0000313" key="2">
    <source>
        <dbReference type="EMBL" id="GGP21689.1"/>
    </source>
</evidence>
<dbReference type="EMBL" id="BMLX01000002">
    <property type="protein sequence ID" value="GGP21689.1"/>
    <property type="molecule type" value="Genomic_DNA"/>
</dbReference>
<keyword evidence="3" id="KW-1185">Reference proteome</keyword>
<reference evidence="3" key="1">
    <citation type="journal article" date="2019" name="Int. J. Syst. Evol. Microbiol.">
        <title>The Global Catalogue of Microorganisms (GCM) 10K type strain sequencing project: providing services to taxonomists for standard genome sequencing and annotation.</title>
        <authorList>
            <consortium name="The Broad Institute Genomics Platform"/>
            <consortium name="The Broad Institute Genome Sequencing Center for Infectious Disease"/>
            <person name="Wu L."/>
            <person name="Ma J."/>
        </authorList>
    </citation>
    <scope>NUCLEOTIDE SEQUENCE [LARGE SCALE GENOMIC DNA]</scope>
    <source>
        <strain evidence="3">CGMCC 1.8859</strain>
    </source>
</reference>
<evidence type="ECO:0000256" key="1">
    <source>
        <dbReference type="SAM" id="SignalP"/>
    </source>
</evidence>
<comment type="caution">
    <text evidence="2">The sequence shown here is derived from an EMBL/GenBank/DDBJ whole genome shotgun (WGS) entry which is preliminary data.</text>
</comment>
<feature type="chain" id="PRO_5047045307" evidence="1">
    <location>
        <begin position="22"/>
        <end position="104"/>
    </location>
</feature>
<feature type="signal peptide" evidence="1">
    <location>
        <begin position="1"/>
        <end position="21"/>
    </location>
</feature>
<evidence type="ECO:0000313" key="3">
    <source>
        <dbReference type="Proteomes" id="UP000637267"/>
    </source>
</evidence>
<organism evidence="2 3">
    <name type="scientific">Silvimonas iriomotensis</name>
    <dbReference type="NCBI Taxonomy" id="449662"/>
    <lineage>
        <taxon>Bacteria</taxon>
        <taxon>Pseudomonadati</taxon>
        <taxon>Pseudomonadota</taxon>
        <taxon>Betaproteobacteria</taxon>
        <taxon>Neisseriales</taxon>
        <taxon>Chitinibacteraceae</taxon>
        <taxon>Silvimonas</taxon>
    </lineage>
</organism>
<dbReference type="Proteomes" id="UP000637267">
    <property type="component" value="Unassembled WGS sequence"/>
</dbReference>
<keyword evidence="1" id="KW-0732">Signal</keyword>